<keyword evidence="2" id="KW-1185">Reference proteome</keyword>
<dbReference type="AlphaFoldDB" id="A0A6I3JCQ1"/>
<dbReference type="Proteomes" id="UP000433406">
    <property type="component" value="Unassembled WGS sequence"/>
</dbReference>
<organism evidence="1 2">
    <name type="scientific">Nocardioides marmotae</name>
    <dbReference type="NCBI Taxonomy" id="2663857"/>
    <lineage>
        <taxon>Bacteria</taxon>
        <taxon>Bacillati</taxon>
        <taxon>Actinomycetota</taxon>
        <taxon>Actinomycetes</taxon>
        <taxon>Propionibacteriales</taxon>
        <taxon>Nocardioidaceae</taxon>
        <taxon>Nocardioides</taxon>
    </lineage>
</organism>
<evidence type="ECO:0000313" key="2">
    <source>
        <dbReference type="Proteomes" id="UP000433406"/>
    </source>
</evidence>
<sequence length="69" mass="7128">MPLRLLAVVLAEVVSILCVILIAGHGPLAGPVLIELSADHGLNLGDIPVLGLWLLGLAACGELWRRGAP</sequence>
<name>A0A6I3JCQ1_9ACTN</name>
<proteinExistence type="predicted"/>
<protein>
    <submittedName>
        <fullName evidence="1">Uncharacterized protein</fullName>
    </submittedName>
</protein>
<evidence type="ECO:0000313" key="1">
    <source>
        <dbReference type="EMBL" id="MTB95813.1"/>
    </source>
</evidence>
<reference evidence="1 2" key="1">
    <citation type="submission" date="2019-10" db="EMBL/GenBank/DDBJ databases">
        <title>Nocardioides novel species isolated from the excrement of Marmot.</title>
        <authorList>
            <person name="Zhang G."/>
        </authorList>
    </citation>
    <scope>NUCLEOTIDE SEQUENCE [LARGE SCALE GENOMIC DNA]</scope>
    <source>
        <strain evidence="2">zg-579</strain>
    </source>
</reference>
<gene>
    <name evidence="1" type="ORF">GGQ22_12040</name>
</gene>
<comment type="caution">
    <text evidence="1">The sequence shown here is derived from an EMBL/GenBank/DDBJ whole genome shotgun (WGS) entry which is preliminary data.</text>
</comment>
<dbReference type="EMBL" id="WLCI01000013">
    <property type="protein sequence ID" value="MTB95813.1"/>
    <property type="molecule type" value="Genomic_DNA"/>
</dbReference>
<accession>A0A6I3JCQ1</accession>
<dbReference type="RefSeq" id="WP_154615267.1">
    <property type="nucleotide sequence ID" value="NZ_CP053660.1"/>
</dbReference>